<dbReference type="RefSeq" id="WP_146219380.1">
    <property type="nucleotide sequence ID" value="NZ_QJJS01000009.1"/>
</dbReference>
<dbReference type="Proteomes" id="UP000247811">
    <property type="component" value="Unassembled WGS sequence"/>
</dbReference>
<dbReference type="OrthoDB" id="9151209at2"/>
<feature type="region of interest" description="Disordered" evidence="1">
    <location>
        <begin position="78"/>
        <end position="97"/>
    </location>
</feature>
<evidence type="ECO:0008006" key="4">
    <source>
        <dbReference type="Google" id="ProtNLM"/>
    </source>
</evidence>
<dbReference type="EMBL" id="QJJS01000009">
    <property type="protein sequence ID" value="PXW95577.1"/>
    <property type="molecule type" value="Genomic_DNA"/>
</dbReference>
<gene>
    <name evidence="2" type="ORF">C7444_109147</name>
</gene>
<proteinExistence type="predicted"/>
<feature type="compositionally biased region" description="Low complexity" evidence="1">
    <location>
        <begin position="201"/>
        <end position="215"/>
    </location>
</feature>
<evidence type="ECO:0000313" key="3">
    <source>
        <dbReference type="Proteomes" id="UP000247811"/>
    </source>
</evidence>
<reference evidence="2 3" key="1">
    <citation type="submission" date="2018-05" db="EMBL/GenBank/DDBJ databases">
        <title>Genomic Encyclopedia of Type Strains, Phase IV (KMG-IV): sequencing the most valuable type-strain genomes for metagenomic binning, comparative biology and taxonomic classification.</title>
        <authorList>
            <person name="Goeker M."/>
        </authorList>
    </citation>
    <scope>NUCLEOTIDE SEQUENCE [LARGE SCALE GENOMIC DNA]</scope>
    <source>
        <strain evidence="2 3">DSM 566</strain>
    </source>
</reference>
<comment type="caution">
    <text evidence="2">The sequence shown here is derived from an EMBL/GenBank/DDBJ whole genome shotgun (WGS) entry which is preliminary data.</text>
</comment>
<feature type="compositionally biased region" description="Low complexity" evidence="1">
    <location>
        <begin position="79"/>
        <end position="89"/>
    </location>
</feature>
<evidence type="ECO:0000313" key="2">
    <source>
        <dbReference type="EMBL" id="PXW95577.1"/>
    </source>
</evidence>
<name>A0A318GZ84_9BURK</name>
<feature type="compositionally biased region" description="Low complexity" evidence="1">
    <location>
        <begin position="168"/>
        <end position="188"/>
    </location>
</feature>
<feature type="compositionally biased region" description="Low complexity" evidence="1">
    <location>
        <begin position="146"/>
        <end position="159"/>
    </location>
</feature>
<protein>
    <recommendedName>
        <fullName evidence="4">MSHA biogenesis protein MshJ</fullName>
    </recommendedName>
</protein>
<feature type="compositionally biased region" description="Pro residues" evidence="1">
    <location>
        <begin position="190"/>
        <end position="200"/>
    </location>
</feature>
<dbReference type="AlphaFoldDB" id="A0A318GZ84"/>
<organism evidence="2 3">
    <name type="scientific">Sphaerotilus hippei</name>
    <dbReference type="NCBI Taxonomy" id="744406"/>
    <lineage>
        <taxon>Bacteria</taxon>
        <taxon>Pseudomonadati</taxon>
        <taxon>Pseudomonadota</taxon>
        <taxon>Betaproteobacteria</taxon>
        <taxon>Burkholderiales</taxon>
        <taxon>Sphaerotilaceae</taxon>
        <taxon>Sphaerotilus</taxon>
    </lineage>
</organism>
<keyword evidence="3" id="KW-1185">Reference proteome</keyword>
<feature type="region of interest" description="Disordered" evidence="1">
    <location>
        <begin position="145"/>
        <end position="217"/>
    </location>
</feature>
<sequence length="277" mass="29505">MKPPRQTAWRMALTRLERRIDALSLRERAILFLTLAFIGAAVCDHLVLTGARQPRLARAGQLAHEAGELTRLRARLSDPSADPAAGAAATPPPPLRQEMDTARQRLVELDRQWAASVRQPASTTDLPALLTQVLRRHEQLTLLRLAPADGASPPAADAGRLTGGAAPASQPTLARQAAAAIRDAVQSRQPPGPATLPIPMPATAASTPAAAPTAPGRGELRWQSVDLSVSGPYLELLRYLRTLETQLPGLRWGALELDSAPGRAPVLTLRLTLVSAL</sequence>
<accession>A0A318GZ84</accession>
<evidence type="ECO:0000256" key="1">
    <source>
        <dbReference type="SAM" id="MobiDB-lite"/>
    </source>
</evidence>